<dbReference type="GO" id="GO:0005737">
    <property type="term" value="C:cytoplasm"/>
    <property type="evidence" value="ECO:0007669"/>
    <property type="project" value="TreeGrafter"/>
</dbReference>
<dbReference type="PANTHER" id="PTHR10942:SF6">
    <property type="entry name" value="CILIATED LEFT-RIGHT ORGANIZER METALLOPEPTIDASE"/>
    <property type="match status" value="1"/>
</dbReference>
<evidence type="ECO:0000313" key="11">
    <source>
        <dbReference type="EMBL" id="LAA08476.1"/>
    </source>
</evidence>
<protein>
    <recommendedName>
        <fullName evidence="9">Leishmanolysin-like peptidase</fullName>
        <ecNumber evidence="9">3.4.24.-</ecNumber>
    </recommendedName>
</protein>
<dbReference type="GO" id="GO:0016020">
    <property type="term" value="C:membrane"/>
    <property type="evidence" value="ECO:0007669"/>
    <property type="project" value="InterPro"/>
</dbReference>
<keyword evidence="3 8" id="KW-0479">Metal-binding</keyword>
<evidence type="ECO:0000256" key="3">
    <source>
        <dbReference type="ARBA" id="ARBA00022723"/>
    </source>
</evidence>
<dbReference type="GO" id="GO:0046872">
    <property type="term" value="F:metal ion binding"/>
    <property type="evidence" value="ECO:0007669"/>
    <property type="project" value="UniProtKB-KW"/>
</dbReference>
<evidence type="ECO:0000256" key="2">
    <source>
        <dbReference type="ARBA" id="ARBA00022670"/>
    </source>
</evidence>
<dbReference type="EC" id="3.4.24.-" evidence="9"/>
<dbReference type="GO" id="GO:0004222">
    <property type="term" value="F:metalloendopeptidase activity"/>
    <property type="evidence" value="ECO:0007669"/>
    <property type="project" value="UniProtKB-UniRule"/>
</dbReference>
<proteinExistence type="evidence at transcript level"/>
<evidence type="ECO:0000256" key="5">
    <source>
        <dbReference type="ARBA" id="ARBA00022833"/>
    </source>
</evidence>
<accession>A0A2L2YK30</accession>
<dbReference type="SUPFAM" id="SSF55486">
    <property type="entry name" value="Metalloproteases ('zincins'), catalytic domain"/>
    <property type="match status" value="1"/>
</dbReference>
<dbReference type="OrthoDB" id="527990at2759"/>
<comment type="similarity">
    <text evidence="1 9">Belongs to the peptidase M8 family.</text>
</comment>
<organism evidence="11">
    <name type="scientific">Parasteatoda tepidariorum</name>
    <name type="common">Common house spider</name>
    <name type="synonym">Achaearanea tepidariorum</name>
    <dbReference type="NCBI Taxonomy" id="114398"/>
    <lineage>
        <taxon>Eukaryota</taxon>
        <taxon>Metazoa</taxon>
        <taxon>Ecdysozoa</taxon>
        <taxon>Arthropoda</taxon>
        <taxon>Chelicerata</taxon>
        <taxon>Arachnida</taxon>
        <taxon>Araneae</taxon>
        <taxon>Araneomorphae</taxon>
        <taxon>Entelegynae</taxon>
        <taxon>Araneoidea</taxon>
        <taxon>Theridiidae</taxon>
        <taxon>Parasteatoda</taxon>
    </lineage>
</organism>
<keyword evidence="10" id="KW-1133">Transmembrane helix</keyword>
<dbReference type="GO" id="GO:0006508">
    <property type="term" value="P:proteolysis"/>
    <property type="evidence" value="ECO:0007669"/>
    <property type="project" value="UniProtKB-KW"/>
</dbReference>
<evidence type="ECO:0000256" key="6">
    <source>
        <dbReference type="ARBA" id="ARBA00023049"/>
    </source>
</evidence>
<feature type="binding site" evidence="8">
    <location>
        <position position="239"/>
    </location>
    <ligand>
        <name>Zn(2+)</name>
        <dbReference type="ChEBI" id="CHEBI:29105"/>
        <note>catalytic</note>
    </ligand>
</feature>
<dbReference type="AlphaFoldDB" id="A0A2L2YK30"/>
<dbReference type="GO" id="GO:0007155">
    <property type="term" value="P:cell adhesion"/>
    <property type="evidence" value="ECO:0007669"/>
    <property type="project" value="InterPro"/>
</dbReference>
<feature type="transmembrane region" description="Helical" evidence="10">
    <location>
        <begin position="7"/>
        <end position="26"/>
    </location>
</feature>
<evidence type="ECO:0000256" key="8">
    <source>
        <dbReference type="PIRSR" id="PIRSR601577-2"/>
    </source>
</evidence>
<sequence length="663" mass="75264">MCRYFTAYSCLIIFTNCWIFVNMFTYNCIHDDITLHNKTPGYFNYKKLRKKRESNEILFEPLSIYFHIDDVGKVLPSDVYFYIDVALYRVAQFLSKTIKVKHSMNPFVLERTSCSQIWREGLNKGKCSRMRSRPEFCSSKDTDFMIPDKYLDKLEIYNNIDSDPVSIISKGSGVKNKNLIIFVVSKTTSWCQNTHVQAYGTYCRLDESNRPVAGLLNLCPENLSKSLYKFDHYLNIITHEMFHILGFSKHLYPKFKTCSSRFDCQVPKQIVSIDKFGIQRLIFPEVVEHMQLHFNCSDSEFGGPLENMPAEGFQNEYTSHWHPLLMYSSIMTPSIQQDDYVVIDNITLALLASTGWYEIDFSRAQAFIFGKGGGCNFGFAQKCNDSKYLCDSSHQTGCDIALKTIGKCEKISSDHPCGVYKPNHEVPKCVALNCKTSSSLNLLFNGTMVDCDYSNKTLTNVSLNCPADLSFCITEGIEVANTFCEFSKDKLAVSLQIFFITPSAYDLSNISISKQFEIQTVQTIASKIGVPVSYITSSSLHVYKSVYLEFTVCPPRDANETALELIVTKMQEFLKNSTFATIFKDNADLPVAATDISVNSRSDEGISDYEGFQALIIVPITCGIFALATLIASLMRYVIMQSYRPKRQTIERQELNEISPIST</sequence>
<evidence type="ECO:0000256" key="9">
    <source>
        <dbReference type="RuleBase" id="RU366077"/>
    </source>
</evidence>
<name>A0A2L2YK30_PARTP</name>
<dbReference type="Gene3D" id="3.10.170.20">
    <property type="match status" value="1"/>
</dbReference>
<keyword evidence="10" id="KW-0812">Transmembrane</keyword>
<evidence type="ECO:0000256" key="7">
    <source>
        <dbReference type="PIRSR" id="PIRSR601577-1"/>
    </source>
</evidence>
<reference evidence="11" key="1">
    <citation type="journal article" date="2016" name="Mol. Ecol. Resour.">
        <title>Evaluation of the impact of RNA preservation methods of spiders for de novo transcriptome assembly.</title>
        <authorList>
            <person name="Kono N."/>
            <person name="Nakamura H."/>
            <person name="Ito Y."/>
            <person name="Tomita M."/>
            <person name="Arakawa K."/>
        </authorList>
    </citation>
    <scope>NUCLEOTIDE SEQUENCE</scope>
    <source>
        <tissue evidence="11">Whole body</tissue>
    </source>
</reference>
<keyword evidence="10" id="KW-0472">Membrane</keyword>
<feature type="binding site" evidence="8">
    <location>
        <position position="243"/>
    </location>
    <ligand>
        <name>Zn(2+)</name>
        <dbReference type="ChEBI" id="CHEBI:29105"/>
        <note>catalytic</note>
    </ligand>
</feature>
<keyword evidence="2 9" id="KW-0645">Protease</keyword>
<dbReference type="EMBL" id="IAAA01032186">
    <property type="protein sequence ID" value="LAA08476.1"/>
    <property type="molecule type" value="mRNA"/>
</dbReference>
<dbReference type="Gene3D" id="3.90.132.10">
    <property type="entry name" value="Leishmanolysin , domain 2"/>
    <property type="match status" value="1"/>
</dbReference>
<keyword evidence="6 8" id="KW-0482">Metalloprotease</keyword>
<dbReference type="Pfam" id="PF01457">
    <property type="entry name" value="Peptidase_M8"/>
    <property type="match status" value="1"/>
</dbReference>
<evidence type="ECO:0000256" key="10">
    <source>
        <dbReference type="SAM" id="Phobius"/>
    </source>
</evidence>
<keyword evidence="4 9" id="KW-0378">Hydrolase</keyword>
<dbReference type="PANTHER" id="PTHR10942">
    <property type="entry name" value="LEISHMANOLYSIN-LIKE PEPTIDASE"/>
    <property type="match status" value="1"/>
</dbReference>
<feature type="active site" evidence="7">
    <location>
        <position position="240"/>
    </location>
</feature>
<comment type="cofactor">
    <cofactor evidence="8 9">
        <name>Zn(2+)</name>
        <dbReference type="ChEBI" id="CHEBI:29105"/>
    </cofactor>
    <text evidence="8 9">Binds 1 zinc ion per subunit.</text>
</comment>
<evidence type="ECO:0000256" key="4">
    <source>
        <dbReference type="ARBA" id="ARBA00022801"/>
    </source>
</evidence>
<keyword evidence="5 8" id="KW-0862">Zinc</keyword>
<dbReference type="InterPro" id="IPR001577">
    <property type="entry name" value="Peptidase_M8"/>
</dbReference>
<evidence type="ECO:0000256" key="1">
    <source>
        <dbReference type="ARBA" id="ARBA00005860"/>
    </source>
</evidence>
<feature type="transmembrane region" description="Helical" evidence="10">
    <location>
        <begin position="614"/>
        <end position="639"/>
    </location>
</feature>
<feature type="binding site" evidence="8">
    <location>
        <position position="320"/>
    </location>
    <ligand>
        <name>Zn(2+)</name>
        <dbReference type="ChEBI" id="CHEBI:29105"/>
        <note>catalytic</note>
    </ligand>
</feature>